<dbReference type="HOGENOM" id="CLU_2120886_0_0_1"/>
<sequence>MVDCMVKVGLGLQHYSLHDHISNTPFFLFFSDSLDMFAALAYLCFFLSSCLSWFAWGLLTCGGMLPFPTLYCVALNMFLPSCGGEKQPWKYILLIPRLCLDMAMVIAMLIQASK</sequence>
<name>M2SCI7_COCSN</name>
<protein>
    <submittedName>
        <fullName evidence="1">Uncharacterized protein</fullName>
    </submittedName>
</protein>
<dbReference type="EMBL" id="KB445642">
    <property type="protein sequence ID" value="EMD65003.1"/>
    <property type="molecule type" value="Genomic_DNA"/>
</dbReference>
<evidence type="ECO:0000313" key="1">
    <source>
        <dbReference type="EMBL" id="EMD65003.1"/>
    </source>
</evidence>
<gene>
    <name evidence="1" type="ORF">COCSADRAFT_316874</name>
</gene>
<dbReference type="RefSeq" id="XP_007699526.1">
    <property type="nucleotide sequence ID" value="XM_007701336.1"/>
</dbReference>
<reference evidence="2" key="2">
    <citation type="journal article" date="2013" name="PLoS Genet.">
        <title>Comparative genome structure, secondary metabolite, and effector coding capacity across Cochliobolus pathogens.</title>
        <authorList>
            <person name="Condon B.J."/>
            <person name="Leng Y."/>
            <person name="Wu D."/>
            <person name="Bushley K.E."/>
            <person name="Ohm R.A."/>
            <person name="Otillar R."/>
            <person name="Martin J."/>
            <person name="Schackwitz W."/>
            <person name="Grimwood J."/>
            <person name="MohdZainudin N."/>
            <person name="Xue C."/>
            <person name="Wang R."/>
            <person name="Manning V.A."/>
            <person name="Dhillon B."/>
            <person name="Tu Z.J."/>
            <person name="Steffenson B.J."/>
            <person name="Salamov A."/>
            <person name="Sun H."/>
            <person name="Lowry S."/>
            <person name="LaButti K."/>
            <person name="Han J."/>
            <person name="Copeland A."/>
            <person name="Lindquist E."/>
            <person name="Barry K."/>
            <person name="Schmutz J."/>
            <person name="Baker S.E."/>
            <person name="Ciuffetti L.M."/>
            <person name="Grigoriev I.V."/>
            <person name="Zhong S."/>
            <person name="Turgeon B.G."/>
        </authorList>
    </citation>
    <scope>NUCLEOTIDE SEQUENCE [LARGE SCALE GENOMIC DNA]</scope>
    <source>
        <strain evidence="2">ND90Pr / ATCC 201652</strain>
    </source>
</reference>
<dbReference type="GeneID" id="19136497"/>
<organism evidence="1 2">
    <name type="scientific">Cochliobolus sativus (strain ND90Pr / ATCC 201652)</name>
    <name type="common">Common root rot and spot blotch fungus</name>
    <name type="synonym">Bipolaris sorokiniana</name>
    <dbReference type="NCBI Taxonomy" id="665912"/>
    <lineage>
        <taxon>Eukaryota</taxon>
        <taxon>Fungi</taxon>
        <taxon>Dikarya</taxon>
        <taxon>Ascomycota</taxon>
        <taxon>Pezizomycotina</taxon>
        <taxon>Dothideomycetes</taxon>
        <taxon>Pleosporomycetidae</taxon>
        <taxon>Pleosporales</taxon>
        <taxon>Pleosporineae</taxon>
        <taxon>Pleosporaceae</taxon>
        <taxon>Bipolaris</taxon>
    </lineage>
</organism>
<dbReference type="KEGG" id="bsc:COCSADRAFT_316874"/>
<accession>M2SCI7</accession>
<proteinExistence type="predicted"/>
<dbReference type="AlphaFoldDB" id="M2SCI7"/>
<evidence type="ECO:0000313" key="2">
    <source>
        <dbReference type="Proteomes" id="UP000016934"/>
    </source>
</evidence>
<reference evidence="1 2" key="1">
    <citation type="journal article" date="2012" name="PLoS Pathog.">
        <title>Diverse lifestyles and strategies of plant pathogenesis encoded in the genomes of eighteen Dothideomycetes fungi.</title>
        <authorList>
            <person name="Ohm R.A."/>
            <person name="Feau N."/>
            <person name="Henrissat B."/>
            <person name="Schoch C.L."/>
            <person name="Horwitz B.A."/>
            <person name="Barry K.W."/>
            <person name="Condon B.J."/>
            <person name="Copeland A.C."/>
            <person name="Dhillon B."/>
            <person name="Glaser F."/>
            <person name="Hesse C.N."/>
            <person name="Kosti I."/>
            <person name="LaButti K."/>
            <person name="Lindquist E.A."/>
            <person name="Lucas S."/>
            <person name="Salamov A.A."/>
            <person name="Bradshaw R.E."/>
            <person name="Ciuffetti L."/>
            <person name="Hamelin R.C."/>
            <person name="Kema G.H.J."/>
            <person name="Lawrence C."/>
            <person name="Scott J.A."/>
            <person name="Spatafora J.W."/>
            <person name="Turgeon B.G."/>
            <person name="de Wit P.J.G.M."/>
            <person name="Zhong S."/>
            <person name="Goodwin S.B."/>
            <person name="Grigoriev I.V."/>
        </authorList>
    </citation>
    <scope>NUCLEOTIDE SEQUENCE [LARGE SCALE GENOMIC DNA]</scope>
    <source>
        <strain evidence="2">ND90Pr / ATCC 201652</strain>
    </source>
</reference>
<keyword evidence="2" id="KW-1185">Reference proteome</keyword>
<dbReference type="Proteomes" id="UP000016934">
    <property type="component" value="Unassembled WGS sequence"/>
</dbReference>